<evidence type="ECO:0000259" key="9">
    <source>
        <dbReference type="Pfam" id="PF13359"/>
    </source>
</evidence>
<comment type="similarity">
    <text evidence="3">Belongs to the HARBI1 family.</text>
</comment>
<gene>
    <name evidence="12" type="primary">LOC104704828</name>
</gene>
<reference evidence="11" key="1">
    <citation type="journal article" date="2014" name="Nat. Commun.">
        <title>The emerging biofuel crop Camelina sativa retains a highly undifferentiated hexaploid genome structure.</title>
        <authorList>
            <person name="Kagale S."/>
            <person name="Koh C."/>
            <person name="Nixon J."/>
            <person name="Bollina V."/>
            <person name="Clarke W.E."/>
            <person name="Tuteja R."/>
            <person name="Spillane C."/>
            <person name="Robinson S.J."/>
            <person name="Links M.G."/>
            <person name="Clarke C."/>
            <person name="Higgins E.E."/>
            <person name="Huebert T."/>
            <person name="Sharpe A.G."/>
            <person name="Parkin I.A."/>
        </authorList>
    </citation>
    <scope>NUCLEOTIDE SEQUENCE [LARGE SCALE GENOMIC DNA]</scope>
    <source>
        <strain evidence="11">cv. DH55</strain>
    </source>
</reference>
<comment type="cofactor">
    <cofactor evidence="1">
        <name>a divalent metal cation</name>
        <dbReference type="ChEBI" id="CHEBI:60240"/>
    </cofactor>
</comment>
<feature type="domain" description="DUF8040" evidence="10">
    <location>
        <begin position="80"/>
        <end position="170"/>
    </location>
</feature>
<dbReference type="InterPro" id="IPR058353">
    <property type="entry name" value="DUF8040"/>
</dbReference>
<feature type="region of interest" description="Disordered" evidence="8">
    <location>
        <begin position="370"/>
        <end position="393"/>
    </location>
</feature>
<evidence type="ECO:0000256" key="7">
    <source>
        <dbReference type="ARBA" id="ARBA00023242"/>
    </source>
</evidence>
<sequence>MSERNKRKVGPSSSSKTTEDSKVFRIAELHLRGIENLSDEEIAELILLEEAEILETDISPLMEYYGKFFCKEPETQDRGSGWAMIRKQIYASEISCRKLVRMNTVAFQRLCEILQGRYSLQDTQNMAVDESVAIFLMICGQNDSQGDIGLRFGHAQETICRKFHEVLGAMERMAVDYIRPRTTQELEAISNRLQRDKRYWPYFKTIRFVNRKGSTSLNVLAMCDFDMLFYILLVGMAGSAHDARVLSTAIPDDTMFPTPAEGKYYLVDSGYANKRGYLAPYRKQSNVGTRYHLQEFFYGEPPRNSKEMFNRWHASLRSVIERTFGVWKKKWRVLNEFPRYNIAVQRRVIFATMGLHNFIRKNNIEDDDFEEADKDSDVSYGQQNVNDDVNDDQDIRVEEETHDGNYMKIVRDQIAEQIWSASRRSVRQQR</sequence>
<evidence type="ECO:0000259" key="10">
    <source>
        <dbReference type="Pfam" id="PF26138"/>
    </source>
</evidence>
<dbReference type="PANTHER" id="PTHR22930">
    <property type="match status" value="1"/>
</dbReference>
<dbReference type="Pfam" id="PF26138">
    <property type="entry name" value="DUF8040"/>
    <property type="match status" value="1"/>
</dbReference>
<evidence type="ECO:0000256" key="8">
    <source>
        <dbReference type="SAM" id="MobiDB-lite"/>
    </source>
</evidence>
<evidence type="ECO:0000256" key="2">
    <source>
        <dbReference type="ARBA" id="ARBA00004123"/>
    </source>
</evidence>
<dbReference type="InterPro" id="IPR045249">
    <property type="entry name" value="HARBI1-like"/>
</dbReference>
<keyword evidence="11" id="KW-1185">Reference proteome</keyword>
<keyword evidence="7" id="KW-0539">Nucleus</keyword>
<proteinExistence type="inferred from homology"/>
<accession>A0ABM1Q7C4</accession>
<keyword evidence="6" id="KW-0378">Hydrolase</keyword>
<dbReference type="PANTHER" id="PTHR22930:SF281">
    <property type="entry name" value="NUCLEASE"/>
    <property type="match status" value="1"/>
</dbReference>
<evidence type="ECO:0000256" key="5">
    <source>
        <dbReference type="ARBA" id="ARBA00022723"/>
    </source>
</evidence>
<evidence type="ECO:0000256" key="3">
    <source>
        <dbReference type="ARBA" id="ARBA00006958"/>
    </source>
</evidence>
<dbReference type="RefSeq" id="XP_019082662.1">
    <property type="nucleotide sequence ID" value="XM_019227117.1"/>
</dbReference>
<feature type="domain" description="DDE Tnp4" evidence="9">
    <location>
        <begin position="208"/>
        <end position="357"/>
    </location>
</feature>
<evidence type="ECO:0000256" key="6">
    <source>
        <dbReference type="ARBA" id="ARBA00022801"/>
    </source>
</evidence>
<evidence type="ECO:0000256" key="1">
    <source>
        <dbReference type="ARBA" id="ARBA00001968"/>
    </source>
</evidence>
<evidence type="ECO:0000256" key="4">
    <source>
        <dbReference type="ARBA" id="ARBA00022722"/>
    </source>
</evidence>
<comment type="subcellular location">
    <subcellularLocation>
        <location evidence="2">Nucleus</location>
    </subcellularLocation>
</comment>
<dbReference type="Proteomes" id="UP000694864">
    <property type="component" value="Chromosome 7"/>
</dbReference>
<keyword evidence="5" id="KW-0479">Metal-binding</keyword>
<organism evidence="11 12">
    <name type="scientific">Camelina sativa</name>
    <name type="common">False flax</name>
    <name type="synonym">Myagrum sativum</name>
    <dbReference type="NCBI Taxonomy" id="90675"/>
    <lineage>
        <taxon>Eukaryota</taxon>
        <taxon>Viridiplantae</taxon>
        <taxon>Streptophyta</taxon>
        <taxon>Embryophyta</taxon>
        <taxon>Tracheophyta</taxon>
        <taxon>Spermatophyta</taxon>
        <taxon>Magnoliopsida</taxon>
        <taxon>eudicotyledons</taxon>
        <taxon>Gunneridae</taxon>
        <taxon>Pentapetalae</taxon>
        <taxon>rosids</taxon>
        <taxon>malvids</taxon>
        <taxon>Brassicales</taxon>
        <taxon>Brassicaceae</taxon>
        <taxon>Camelineae</taxon>
        <taxon>Camelina</taxon>
    </lineage>
</organism>
<evidence type="ECO:0000313" key="11">
    <source>
        <dbReference type="Proteomes" id="UP000694864"/>
    </source>
</evidence>
<dbReference type="GeneID" id="104704828"/>
<evidence type="ECO:0000313" key="12">
    <source>
        <dbReference type="RefSeq" id="XP_019082662.1"/>
    </source>
</evidence>
<protein>
    <submittedName>
        <fullName evidence="12">Uncharacterized protein LOC104704828</fullName>
    </submittedName>
</protein>
<name>A0ABM1Q7C4_CAMSA</name>
<keyword evidence="4" id="KW-0540">Nuclease</keyword>
<dbReference type="Pfam" id="PF13359">
    <property type="entry name" value="DDE_Tnp_4"/>
    <property type="match status" value="1"/>
</dbReference>
<dbReference type="InterPro" id="IPR027806">
    <property type="entry name" value="HARBI1_dom"/>
</dbReference>
<reference evidence="12" key="2">
    <citation type="submission" date="2025-08" db="UniProtKB">
        <authorList>
            <consortium name="RefSeq"/>
        </authorList>
    </citation>
    <scope>IDENTIFICATION</scope>
    <source>
        <tissue evidence="12">Leaf</tissue>
    </source>
</reference>